<gene>
    <name evidence="1" type="ORF">METZ01_LOCUS290833</name>
</gene>
<feature type="non-terminal residue" evidence="1">
    <location>
        <position position="46"/>
    </location>
</feature>
<accession>A0A382LMN4</accession>
<name>A0A382LMN4_9ZZZZ</name>
<dbReference type="EMBL" id="UINC01088068">
    <property type="protein sequence ID" value="SVC37979.1"/>
    <property type="molecule type" value="Genomic_DNA"/>
</dbReference>
<reference evidence="1" key="1">
    <citation type="submission" date="2018-05" db="EMBL/GenBank/DDBJ databases">
        <authorList>
            <person name="Lanie J.A."/>
            <person name="Ng W.-L."/>
            <person name="Kazmierczak K.M."/>
            <person name="Andrzejewski T.M."/>
            <person name="Davidsen T.M."/>
            <person name="Wayne K.J."/>
            <person name="Tettelin H."/>
            <person name="Glass J.I."/>
            <person name="Rusch D."/>
            <person name="Podicherti R."/>
            <person name="Tsui H.-C.T."/>
            <person name="Winkler M.E."/>
        </authorList>
    </citation>
    <scope>NUCLEOTIDE SEQUENCE</scope>
</reference>
<evidence type="ECO:0000313" key="1">
    <source>
        <dbReference type="EMBL" id="SVC37979.1"/>
    </source>
</evidence>
<sequence>MQEHSGHVIAAKSLYSEATKANDCPSRRSLRWTGNYWRLPHRDRVF</sequence>
<dbReference type="AlphaFoldDB" id="A0A382LMN4"/>
<organism evidence="1">
    <name type="scientific">marine metagenome</name>
    <dbReference type="NCBI Taxonomy" id="408172"/>
    <lineage>
        <taxon>unclassified sequences</taxon>
        <taxon>metagenomes</taxon>
        <taxon>ecological metagenomes</taxon>
    </lineage>
</organism>
<protein>
    <submittedName>
        <fullName evidence="1">Uncharacterized protein</fullName>
    </submittedName>
</protein>
<proteinExistence type="predicted"/>